<organism evidence="1 2">
    <name type="scientific">Holothuria leucospilota</name>
    <name type="common">Black long sea cucumber</name>
    <name type="synonym">Mertensiothuria leucospilota</name>
    <dbReference type="NCBI Taxonomy" id="206669"/>
    <lineage>
        <taxon>Eukaryota</taxon>
        <taxon>Metazoa</taxon>
        <taxon>Echinodermata</taxon>
        <taxon>Eleutherozoa</taxon>
        <taxon>Echinozoa</taxon>
        <taxon>Holothuroidea</taxon>
        <taxon>Aspidochirotacea</taxon>
        <taxon>Aspidochirotida</taxon>
        <taxon>Holothuriidae</taxon>
        <taxon>Holothuria</taxon>
    </lineage>
</organism>
<dbReference type="OrthoDB" id="5984880at2759"/>
<proteinExistence type="predicted"/>
<evidence type="ECO:0000313" key="2">
    <source>
        <dbReference type="Proteomes" id="UP001152320"/>
    </source>
</evidence>
<keyword evidence="2" id="KW-1185">Reference proteome</keyword>
<accession>A0A9Q1BJI8</accession>
<protein>
    <recommendedName>
        <fullName evidence="3">Histamine N-methyltransferase</fullName>
    </recommendedName>
</protein>
<dbReference type="SUPFAM" id="SSF53335">
    <property type="entry name" value="S-adenosyl-L-methionine-dependent methyltransferases"/>
    <property type="match status" value="1"/>
</dbReference>
<dbReference type="AlphaFoldDB" id="A0A9Q1BJI8"/>
<dbReference type="EMBL" id="JAIZAY010000015">
    <property type="protein sequence ID" value="KAJ8027741.1"/>
    <property type="molecule type" value="Genomic_DNA"/>
</dbReference>
<sequence length="109" mass="13051">MLIRLRKKFRTIECTVVEPSDERITSYKKLVQERKDALDGVTFDWRQTTLQELCKINFDRSKKFHFVCAIHSLYYIPKQELDYYVKTLFEWTEGIILLMHCPGNLTSLD</sequence>
<reference evidence="1" key="1">
    <citation type="submission" date="2021-10" db="EMBL/GenBank/DDBJ databases">
        <title>Tropical sea cucumber genome reveals ecological adaptation and Cuvierian tubules defense mechanism.</title>
        <authorList>
            <person name="Chen T."/>
        </authorList>
    </citation>
    <scope>NUCLEOTIDE SEQUENCE</scope>
    <source>
        <strain evidence="1">Nanhai2018</strain>
        <tissue evidence="1">Muscle</tissue>
    </source>
</reference>
<name>A0A9Q1BJI8_HOLLE</name>
<dbReference type="InterPro" id="IPR029063">
    <property type="entry name" value="SAM-dependent_MTases_sf"/>
</dbReference>
<evidence type="ECO:0008006" key="3">
    <source>
        <dbReference type="Google" id="ProtNLM"/>
    </source>
</evidence>
<dbReference type="Gene3D" id="3.40.50.150">
    <property type="entry name" value="Vaccinia Virus protein VP39"/>
    <property type="match status" value="1"/>
</dbReference>
<evidence type="ECO:0000313" key="1">
    <source>
        <dbReference type="EMBL" id="KAJ8027741.1"/>
    </source>
</evidence>
<dbReference type="Proteomes" id="UP001152320">
    <property type="component" value="Chromosome 15"/>
</dbReference>
<gene>
    <name evidence="1" type="ORF">HOLleu_29781</name>
</gene>
<comment type="caution">
    <text evidence="1">The sequence shown here is derived from an EMBL/GenBank/DDBJ whole genome shotgun (WGS) entry which is preliminary data.</text>
</comment>